<evidence type="ECO:0000259" key="1">
    <source>
        <dbReference type="Pfam" id="PF24745"/>
    </source>
</evidence>
<evidence type="ECO:0000313" key="3">
    <source>
        <dbReference type="Proteomes" id="UP000238045"/>
    </source>
</evidence>
<keyword evidence="3" id="KW-1185">Reference proteome</keyword>
<evidence type="ECO:0000313" key="2">
    <source>
        <dbReference type="EMBL" id="PRC21904.1"/>
    </source>
</evidence>
<gene>
    <name evidence="2" type="ORF">CQZ99_03665</name>
</gene>
<protein>
    <recommendedName>
        <fullName evidence="1">DUF7693 domain-containing protein</fullName>
    </recommendedName>
</protein>
<name>A0A2S9EY56_9PSED</name>
<proteinExistence type="predicted"/>
<dbReference type="EMBL" id="PCQL01000003">
    <property type="protein sequence ID" value="PRC21904.1"/>
    <property type="molecule type" value="Genomic_DNA"/>
</dbReference>
<dbReference type="Proteomes" id="UP000238045">
    <property type="component" value="Unassembled WGS sequence"/>
</dbReference>
<reference evidence="2 3" key="1">
    <citation type="submission" date="2017-09" db="EMBL/GenBank/DDBJ databases">
        <title>Genomic, metabolic, and phenotypic characteristics of bacterial isolates from the natural microbiome of the model nematode Caenorhabditis elegans.</title>
        <authorList>
            <person name="Zimmermann J."/>
            <person name="Obeng N."/>
            <person name="Yang W."/>
            <person name="Obeng O."/>
            <person name="Kissoyan K."/>
            <person name="Pees B."/>
            <person name="Dirksen P."/>
            <person name="Hoppner M."/>
            <person name="Franke A."/>
            <person name="Rosenstiel P."/>
            <person name="Leippe M."/>
            <person name="Dierking K."/>
            <person name="Kaleta C."/>
            <person name="Schulenburg H."/>
        </authorList>
    </citation>
    <scope>NUCLEOTIDE SEQUENCE [LARGE SCALE GENOMIC DNA]</scope>
    <source>
        <strain evidence="2 3">MYb117</strain>
    </source>
</reference>
<comment type="caution">
    <text evidence="2">The sequence shown here is derived from an EMBL/GenBank/DDBJ whole genome shotgun (WGS) entry which is preliminary data.</text>
</comment>
<dbReference type="AlphaFoldDB" id="A0A2S9EY56"/>
<accession>A0A2S9EY56</accession>
<dbReference type="InterPro" id="IPR056110">
    <property type="entry name" value="DUF7693"/>
</dbReference>
<dbReference type="Pfam" id="PF24745">
    <property type="entry name" value="DUF7693"/>
    <property type="match status" value="1"/>
</dbReference>
<organism evidence="2 3">
    <name type="scientific">Pseudomonas poae</name>
    <dbReference type="NCBI Taxonomy" id="200451"/>
    <lineage>
        <taxon>Bacteria</taxon>
        <taxon>Pseudomonadati</taxon>
        <taxon>Pseudomonadota</taxon>
        <taxon>Gammaproteobacteria</taxon>
        <taxon>Pseudomonadales</taxon>
        <taxon>Pseudomonadaceae</taxon>
        <taxon>Pseudomonas</taxon>
    </lineage>
</organism>
<feature type="domain" description="DUF7693" evidence="1">
    <location>
        <begin position="8"/>
        <end position="104"/>
    </location>
</feature>
<sequence length="114" mass="12768">MDRAHRPLSARDVCEVLREVTWGRRVMTRVGQRSWDELHAGHLTVDVDGWRISIYNDGGALSYCQACISPDGLRWSFDAGDRYGTDPVALLSTWEHKTLEGLLKVIGIGRDCPG</sequence>